<feature type="region of interest" description="Disordered" evidence="1">
    <location>
        <begin position="1792"/>
        <end position="1820"/>
    </location>
</feature>
<feature type="compositionally biased region" description="Polar residues" evidence="1">
    <location>
        <begin position="1353"/>
        <end position="1373"/>
    </location>
</feature>
<feature type="compositionally biased region" description="Acidic residues" evidence="1">
    <location>
        <begin position="899"/>
        <end position="911"/>
    </location>
</feature>
<feature type="compositionally biased region" description="Basic and acidic residues" evidence="1">
    <location>
        <begin position="1792"/>
        <end position="1812"/>
    </location>
</feature>
<feature type="compositionally biased region" description="Polar residues" evidence="1">
    <location>
        <begin position="2201"/>
        <end position="2212"/>
    </location>
</feature>
<feature type="compositionally biased region" description="Basic and acidic residues" evidence="1">
    <location>
        <begin position="979"/>
        <end position="1010"/>
    </location>
</feature>
<feature type="compositionally biased region" description="Polar residues" evidence="1">
    <location>
        <begin position="1502"/>
        <end position="1511"/>
    </location>
</feature>
<evidence type="ECO:0000313" key="2">
    <source>
        <dbReference type="EMBL" id="CAH1233351.1"/>
    </source>
</evidence>
<feature type="region of interest" description="Disordered" evidence="1">
    <location>
        <begin position="1841"/>
        <end position="1875"/>
    </location>
</feature>
<feature type="compositionally biased region" description="Acidic residues" evidence="1">
    <location>
        <begin position="426"/>
        <end position="443"/>
    </location>
</feature>
<proteinExistence type="predicted"/>
<feature type="region of interest" description="Disordered" evidence="1">
    <location>
        <begin position="1389"/>
        <end position="1576"/>
    </location>
</feature>
<gene>
    <name evidence="2" type="primary">Hypp690</name>
    <name evidence="2" type="ORF">BLAG_LOCUS2132</name>
</gene>
<keyword evidence="3" id="KW-1185">Reference proteome</keyword>
<feature type="compositionally biased region" description="Basic and acidic residues" evidence="1">
    <location>
        <begin position="1318"/>
        <end position="1339"/>
    </location>
</feature>
<feature type="compositionally biased region" description="Polar residues" evidence="1">
    <location>
        <begin position="1436"/>
        <end position="1458"/>
    </location>
</feature>
<organism evidence="2 3">
    <name type="scientific">Branchiostoma lanceolatum</name>
    <name type="common">Common lancelet</name>
    <name type="synonym">Amphioxus lanceolatum</name>
    <dbReference type="NCBI Taxonomy" id="7740"/>
    <lineage>
        <taxon>Eukaryota</taxon>
        <taxon>Metazoa</taxon>
        <taxon>Chordata</taxon>
        <taxon>Cephalochordata</taxon>
        <taxon>Leptocardii</taxon>
        <taxon>Amphioxiformes</taxon>
        <taxon>Branchiostomatidae</taxon>
        <taxon>Branchiostoma</taxon>
    </lineage>
</organism>
<feature type="compositionally biased region" description="Low complexity" evidence="1">
    <location>
        <begin position="1896"/>
        <end position="1907"/>
    </location>
</feature>
<feature type="compositionally biased region" description="Basic and acidic residues" evidence="1">
    <location>
        <begin position="1492"/>
        <end position="1501"/>
    </location>
</feature>
<feature type="compositionally biased region" description="Polar residues" evidence="1">
    <location>
        <begin position="1615"/>
        <end position="1625"/>
    </location>
</feature>
<feature type="compositionally biased region" description="Polar residues" evidence="1">
    <location>
        <begin position="1991"/>
        <end position="2002"/>
    </location>
</feature>
<feature type="region of interest" description="Disordered" evidence="1">
    <location>
        <begin position="650"/>
        <end position="669"/>
    </location>
</feature>
<dbReference type="OrthoDB" id="10521833at2759"/>
<feature type="region of interest" description="Disordered" evidence="1">
    <location>
        <begin position="361"/>
        <end position="573"/>
    </location>
</feature>
<feature type="region of interest" description="Disordered" evidence="1">
    <location>
        <begin position="90"/>
        <end position="181"/>
    </location>
</feature>
<evidence type="ECO:0000256" key="1">
    <source>
        <dbReference type="SAM" id="MobiDB-lite"/>
    </source>
</evidence>
<evidence type="ECO:0000313" key="3">
    <source>
        <dbReference type="Proteomes" id="UP000838412"/>
    </source>
</evidence>
<feature type="compositionally biased region" description="Polar residues" evidence="1">
    <location>
        <begin position="758"/>
        <end position="767"/>
    </location>
</feature>
<feature type="compositionally biased region" description="Basic and acidic residues" evidence="1">
    <location>
        <begin position="1596"/>
        <end position="1612"/>
    </location>
</feature>
<feature type="compositionally biased region" description="Basic and acidic residues" evidence="1">
    <location>
        <begin position="531"/>
        <end position="563"/>
    </location>
</feature>
<feature type="compositionally biased region" description="Basic and acidic residues" evidence="1">
    <location>
        <begin position="912"/>
        <end position="927"/>
    </location>
</feature>
<feature type="compositionally biased region" description="Basic and acidic residues" evidence="1">
    <location>
        <begin position="1626"/>
        <end position="1644"/>
    </location>
</feature>
<feature type="compositionally biased region" description="Polar residues" evidence="1">
    <location>
        <begin position="1391"/>
        <end position="1412"/>
    </location>
</feature>
<feature type="region of interest" description="Disordered" evidence="1">
    <location>
        <begin position="979"/>
        <end position="1273"/>
    </location>
</feature>
<feature type="compositionally biased region" description="Basic and acidic residues" evidence="1">
    <location>
        <begin position="768"/>
        <end position="790"/>
    </location>
</feature>
<feature type="compositionally biased region" description="Basic and acidic residues" evidence="1">
    <location>
        <begin position="708"/>
        <end position="748"/>
    </location>
</feature>
<feature type="region of interest" description="Disordered" evidence="1">
    <location>
        <begin position="708"/>
        <end position="844"/>
    </location>
</feature>
<feature type="region of interest" description="Disordered" evidence="1">
    <location>
        <begin position="1588"/>
        <end position="1708"/>
    </location>
</feature>
<dbReference type="EMBL" id="OV696686">
    <property type="protein sequence ID" value="CAH1233351.1"/>
    <property type="molecule type" value="Genomic_DNA"/>
</dbReference>
<feature type="compositionally biased region" description="Basic and acidic residues" evidence="1">
    <location>
        <begin position="1658"/>
        <end position="1671"/>
    </location>
</feature>
<feature type="region of interest" description="Disordered" evidence="1">
    <location>
        <begin position="899"/>
        <end position="954"/>
    </location>
</feature>
<feature type="region of interest" description="Disordered" evidence="1">
    <location>
        <begin position="873"/>
        <end position="892"/>
    </location>
</feature>
<feature type="region of interest" description="Disordered" evidence="1">
    <location>
        <begin position="1889"/>
        <end position="2093"/>
    </location>
</feature>
<dbReference type="Proteomes" id="UP000838412">
    <property type="component" value="Chromosome 1"/>
</dbReference>
<feature type="compositionally biased region" description="Acidic residues" evidence="1">
    <location>
        <begin position="476"/>
        <end position="492"/>
    </location>
</feature>
<feature type="compositionally biased region" description="Basic and acidic residues" evidence="1">
    <location>
        <begin position="1475"/>
        <end position="1484"/>
    </location>
</feature>
<feature type="compositionally biased region" description="Basic and acidic residues" evidence="1">
    <location>
        <begin position="1513"/>
        <end position="1531"/>
    </location>
</feature>
<feature type="compositionally biased region" description="Basic and acidic residues" evidence="1">
    <location>
        <begin position="1028"/>
        <end position="1043"/>
    </location>
</feature>
<feature type="compositionally biased region" description="Basic and acidic residues" evidence="1">
    <location>
        <begin position="493"/>
        <end position="508"/>
    </location>
</feature>
<feature type="compositionally biased region" description="Basic residues" evidence="1">
    <location>
        <begin position="1944"/>
        <end position="1955"/>
    </location>
</feature>
<feature type="compositionally biased region" description="Polar residues" evidence="1">
    <location>
        <begin position="605"/>
        <end position="621"/>
    </location>
</feature>
<feature type="compositionally biased region" description="Basic and acidic residues" evidence="1">
    <location>
        <begin position="1183"/>
        <end position="1216"/>
    </location>
</feature>
<feature type="compositionally biased region" description="Polar residues" evidence="1">
    <location>
        <begin position="361"/>
        <end position="380"/>
    </location>
</feature>
<reference evidence="2" key="1">
    <citation type="submission" date="2022-01" db="EMBL/GenBank/DDBJ databases">
        <authorList>
            <person name="Braso-Vives M."/>
        </authorList>
    </citation>
    <scope>NUCLEOTIDE SEQUENCE</scope>
</reference>
<feature type="region of interest" description="Disordered" evidence="1">
    <location>
        <begin position="1"/>
        <end position="29"/>
    </location>
</feature>
<feature type="compositionally biased region" description="Polar residues" evidence="1">
    <location>
        <begin position="1532"/>
        <end position="1548"/>
    </location>
</feature>
<feature type="compositionally biased region" description="Basic and acidic residues" evidence="1">
    <location>
        <begin position="1075"/>
        <end position="1111"/>
    </location>
</feature>
<feature type="compositionally biased region" description="Polar residues" evidence="1">
    <location>
        <begin position="93"/>
        <end position="103"/>
    </location>
</feature>
<feature type="compositionally biased region" description="Basic and acidic residues" evidence="1">
    <location>
        <begin position="1247"/>
        <end position="1258"/>
    </location>
</feature>
<feature type="compositionally biased region" description="Basic and acidic residues" evidence="1">
    <location>
        <begin position="592"/>
        <end position="603"/>
    </location>
</feature>
<feature type="compositionally biased region" description="Basic and acidic residues" evidence="1">
    <location>
        <begin position="1128"/>
        <end position="1176"/>
    </location>
</feature>
<protein>
    <submittedName>
        <fullName evidence="2">Hypp690 protein</fullName>
    </submittedName>
</protein>
<feature type="compositionally biased region" description="Basic and acidic residues" evidence="1">
    <location>
        <begin position="110"/>
        <end position="136"/>
    </location>
</feature>
<feature type="compositionally biased region" description="Basic and acidic residues" evidence="1">
    <location>
        <begin position="1693"/>
        <end position="1702"/>
    </location>
</feature>
<accession>A0A8J9YPH2</accession>
<feature type="compositionally biased region" description="Low complexity" evidence="1">
    <location>
        <begin position="2180"/>
        <end position="2195"/>
    </location>
</feature>
<feature type="compositionally biased region" description="Basic and acidic residues" evidence="1">
    <location>
        <begin position="939"/>
        <end position="954"/>
    </location>
</feature>
<name>A0A8J9YPH2_BRALA</name>
<feature type="region of interest" description="Disordered" evidence="1">
    <location>
        <begin position="2180"/>
        <end position="2212"/>
    </location>
</feature>
<feature type="region of interest" description="Disordered" evidence="1">
    <location>
        <begin position="589"/>
        <end position="625"/>
    </location>
</feature>
<sequence length="2212" mass="247255">MRVSLDENIQGKEMAIEQDEPPSFDSPVDTSVYSAFVASENQEEVSISPRDEPVKKDVYNQADHEIPEQKNGGHFDSAKSDESLLYVGEAGLKNNSSNKTTTDLPVDSGIEDKEPTAELKREEELSTKQDPHEKEATGGVQTMDVSDGINKEPSQERQQTVPGRKIYDRNRASFPPPPPDYETAITRCVRLDPNPAGFALMPGMLPTGFSPGQPYRTDRGFVEHGAPPSNPNNGFAHDDVHFRQELGHDRMQDAPFEQDLYLHEPGLEQFSSLPPHPHDLGPGEVEYPQHENRNYGDFHSRPPFYGSAENILDMKDSPVALSEMSPQLSNSTMDISEHARISRLPGRKSALAGFLNRRKNLSGSWGSRTRQPRQSASSVFAGSAESIHDTPEGSSQGTMSLDRLNRHRPTSKRTYGVRSSSLDRMLDDDDDMSSLVDVDDAAQEEGTSMSLDRLNRRRPTSKRTYGVRSSSLDRMLDDDNGSSLVDIEDAAQEEGHSQRTASLDRLDRQITPSRGTHGARPACHQQQASDNDERSFDEIREEAIEDRNQDKTPKRTGSLDRINRQGSAYDRANRVKAASLEDFRQSLKHLTLKKDKPKGREGDQQQEQGHENQVTSHSVQKTPARKHLTPFIKFSPAFLEQERCKEVNPQQSPIVNPTGTGGQQSRLDDARQRANQLEELLNSKRQKMEEAKEQVRKIHQNLEDELTKQKQHIAEEGSHVEKAFEVDFSKSKDGEKKSKNSNETKTENDWSTVEFGHQSISEPSSHTDTNDEDKARDTISTKLDKQEDKMYNVAKRLLSRAEGSHQEQPNTPSFISFEGEDGPITPPPFSRNDPLPELGFPDNDYNPGNPFDLFLGSLGLPVMQGEFVEERRPSLSTIYEEDEPLTDSTANSVIDLTMEEESLVAEEEDEEGTRQGEEGREQLDEKNSSQLEETEAKEEDDKNGKENAKFQDVHHVREIEETKKVEVIQTIEESIVDGKEKETEVKKVNVSKEPEDMTRSNQRLQEDVSDKHKKMGTTQTDVTDMDNDSAKEEAAPKSGEHLNKGHINNAKHMKKSEEEEEINSEIDTLPAKTDYSGKKLDRVAEEKYRAEVKIKEESEDKKVEQPGEQKKTVAKGKGKALSSNEMVAEEKPSLIIKETQKEEGTMSGKDRINTPKNKEIIAEDVEKAAKKSTKEEDVTETTLKSENDDAGQKDKETHENKEKQTKEGTPEVHKDMVPLGTEEASEDETEKATIQTQEPSTQEEHEDDMRSRKEHSPDKSVAAVKDNTKKRPVVELTVNLKASQIGPDLLKELEKAKTPTNVTPVLNLPKSPKVNKKASNDKIKQSKETAKSSKETDKSKKNKNFMDEINALLEQTESTMVRRSTEITSVSEDLQNTAKTLFNLEVEEPVFTTSPDTTGSSHNLTGSASSLDSTEEDKSHISVSSPERAPVKSPEHQSSVTTPERQSDSGNGSLNESPFSVRAETLEKSQPPLESPKENIKTEQEADEDKEQESVKKEQTDKTPSTATTVVLETEKDATVLSEESNRKDTVIDSSEPSTKTETVCQNLDNKENLEQNEEDTVSGSNRSFEEEQKSIPKEVTITYKKINLQEEEELKQEKPDMKSNETERTLGKESPSQEMTTEQETTIKSEDKQGQENDDKISEETMSPGRVNTNMEIRNEPEKFTRDTPKPPETIVFEDDVIPNVKVSSENTKQENGHNSRVEMNVSVQDKETDLVSEDINNENDLQRQQPDIISDMPKVARSVEMFESLLKSNNQFSATKKDKVRMKPNLLDRNDVNAIADEAQTVAKTKEKDTTVKAEFHRQSEKDRPLQDQVEDDSAAEGIYTASLVYVGGSSFEESGDFTPKKYQNNESFEDATSPVFSPTHRSTPREGIFKAQLVKVNSLSFEEEDLGSEDSSSINSSSPSYELVRDEMGWKGKPAPRHSTPTGQEDTSPGAEDNSFRRGRSMRRRSQRRSFEGSLWDDEDFKHQPALLRQGSPPHKPEPINSPEVDTSTSSQKTTPRQKKSFKDFFRFGKKRSSSAHKAMTRSTPSSEEDKLDSLPTGMIVDRGSQSDTEDEPKGGLKLFYNTSKTKRKTRKGSVSEDGGERGCGSLSLGVRRHSWGVGPGRFSAESRGNASIVALASNNNDVNSLLRRSHSICLGTRFDVTKGSARDTKRERIVEKKSSSCSSLPGLLGGSAQHMSISASSSPQCPSIKEDASSSQSLIFESAL</sequence>
<feature type="region of interest" description="Disordered" evidence="1">
    <location>
        <begin position="1295"/>
        <end position="1373"/>
    </location>
</feature>